<reference evidence="9" key="1">
    <citation type="submission" date="2021-01" db="EMBL/GenBank/DDBJ databases">
        <authorList>
            <person name="Corre E."/>
            <person name="Pelletier E."/>
            <person name="Niang G."/>
            <person name="Scheremetjew M."/>
            <person name="Finn R."/>
            <person name="Kale V."/>
            <person name="Holt S."/>
            <person name="Cochrane G."/>
            <person name="Meng A."/>
            <person name="Brown T."/>
            <person name="Cohen L."/>
        </authorList>
    </citation>
    <scope>NUCLEOTIDE SEQUENCE</scope>
    <source>
        <strain evidence="9">CCMP494</strain>
    </source>
</reference>
<dbReference type="InterPro" id="IPR010920">
    <property type="entry name" value="LSM_dom_sf"/>
</dbReference>
<feature type="region of interest" description="Disordered" evidence="6">
    <location>
        <begin position="254"/>
        <end position="290"/>
    </location>
</feature>
<feature type="transmembrane region" description="Helical" evidence="7">
    <location>
        <begin position="187"/>
        <end position="207"/>
    </location>
</feature>
<dbReference type="EMBL" id="HBEV01001236">
    <property type="protein sequence ID" value="CAD8577021.1"/>
    <property type="molecule type" value="Transcribed_RNA"/>
</dbReference>
<feature type="transmembrane region" description="Helical" evidence="7">
    <location>
        <begin position="479"/>
        <end position="497"/>
    </location>
</feature>
<feature type="transmembrane region" description="Helical" evidence="7">
    <location>
        <begin position="503"/>
        <end position="522"/>
    </location>
</feature>
<feature type="region of interest" description="Disordered" evidence="6">
    <location>
        <begin position="33"/>
        <end position="56"/>
    </location>
</feature>
<feature type="region of interest" description="Disordered" evidence="6">
    <location>
        <begin position="705"/>
        <end position="795"/>
    </location>
</feature>
<keyword evidence="5 7" id="KW-0472">Membrane</keyword>
<evidence type="ECO:0000256" key="6">
    <source>
        <dbReference type="SAM" id="MobiDB-lite"/>
    </source>
</evidence>
<protein>
    <recommendedName>
        <fullName evidence="8">Mechanosensitive ion channel MscS domain-containing protein</fullName>
    </recommendedName>
</protein>
<evidence type="ECO:0000259" key="8">
    <source>
        <dbReference type="Pfam" id="PF00924"/>
    </source>
</evidence>
<feature type="compositionally biased region" description="Gly residues" evidence="6">
    <location>
        <begin position="705"/>
        <end position="721"/>
    </location>
</feature>
<feature type="compositionally biased region" description="Low complexity" evidence="6">
    <location>
        <begin position="727"/>
        <end position="742"/>
    </location>
</feature>
<dbReference type="GO" id="GO:0006820">
    <property type="term" value="P:monoatomic anion transport"/>
    <property type="evidence" value="ECO:0007669"/>
    <property type="project" value="TreeGrafter"/>
</dbReference>
<feature type="transmembrane region" description="Helical" evidence="7">
    <location>
        <begin position="148"/>
        <end position="167"/>
    </location>
</feature>
<dbReference type="GO" id="GO:0008381">
    <property type="term" value="F:mechanosensitive monoatomic ion channel activity"/>
    <property type="evidence" value="ECO:0007669"/>
    <property type="project" value="TreeGrafter"/>
</dbReference>
<evidence type="ECO:0000256" key="3">
    <source>
        <dbReference type="ARBA" id="ARBA00022692"/>
    </source>
</evidence>
<feature type="compositionally biased region" description="Low complexity" evidence="6">
    <location>
        <begin position="762"/>
        <end position="776"/>
    </location>
</feature>
<dbReference type="PANTHER" id="PTHR31618:SF1">
    <property type="entry name" value="EF-HAND DOMAIN-CONTAINING PROTEIN"/>
    <property type="match status" value="1"/>
</dbReference>
<evidence type="ECO:0000256" key="5">
    <source>
        <dbReference type="ARBA" id="ARBA00023136"/>
    </source>
</evidence>
<dbReference type="GO" id="GO:0005886">
    <property type="term" value="C:plasma membrane"/>
    <property type="evidence" value="ECO:0007669"/>
    <property type="project" value="TreeGrafter"/>
</dbReference>
<dbReference type="AlphaFoldDB" id="A0A7S0KE09"/>
<feature type="domain" description="Mechanosensitive ion channel MscS" evidence="8">
    <location>
        <begin position="521"/>
        <end position="588"/>
    </location>
</feature>
<dbReference type="Pfam" id="PF00924">
    <property type="entry name" value="MS_channel_2nd"/>
    <property type="match status" value="1"/>
</dbReference>
<feature type="transmembrane region" description="Helical" evidence="7">
    <location>
        <begin position="78"/>
        <end position="96"/>
    </location>
</feature>
<comment type="subcellular location">
    <subcellularLocation>
        <location evidence="1">Membrane</location>
        <topology evidence="1">Multi-pass membrane protein</topology>
    </subcellularLocation>
</comment>
<evidence type="ECO:0000256" key="7">
    <source>
        <dbReference type="SAM" id="Phobius"/>
    </source>
</evidence>
<evidence type="ECO:0000256" key="4">
    <source>
        <dbReference type="ARBA" id="ARBA00022989"/>
    </source>
</evidence>
<feature type="compositionally biased region" description="Polar residues" evidence="6">
    <location>
        <begin position="273"/>
        <end position="282"/>
    </location>
</feature>
<keyword evidence="3 7" id="KW-0812">Transmembrane</keyword>
<dbReference type="PANTHER" id="PTHR31618">
    <property type="entry name" value="MECHANOSENSITIVE ION CHANNEL PROTEIN 5"/>
    <property type="match status" value="1"/>
</dbReference>
<accession>A0A7S0KE09</accession>
<gene>
    <name evidence="9" type="ORF">MSP1404_LOCUS1002</name>
</gene>
<sequence>MAPLELDAVVVEGDAQASLYKISSVSKRSPLRVPPLIRTKDEEPEDDDRVGGDEEKKAETEALQEARQLAQMRVALKIFVRTVTLFCVGGTAFLIVRESKISTRVGGAKPWRWGVVCSLFFGGRMCLNWLMDMVMMALDRKHVVAKRISFIVGGIYDQLVSTMYYITLRVTWGLLLHDASRGEWSEVHLLVARIASCFIAYAVIHAFSKGVARYMEVYFQREAYFNPIVKALAEEFVVVTLLAVCSVDMRQWHRDHDPGPDGPANGSRDSPDSFLSSPTSPNGKGRGSHALARHFQKLRRAIAHGQVASLTSFLRLAKDELPIKTDMIVMKEGSIEPADLSLARMHRMGSHIRRKKLRLPEKFVKNANQAFVRGDLPKLVDADIVHRAVAKTAALRMVAVMRQLQGARRFVPLDHHFFERLGIPAEVREKIMEVLDTENAGVLRREQIVRRFVEIYERRRDLAKSLASTTSVLATLERIILSALYFLLVFIVLGIFDQNIVEMWFTASSMLLAFVFMFGNSIKQLFESVIFIFVIHPFDVGDNVLIEGERHAIRNIGILTTETVKWNGQVIYYPNMSMSTKPLTNLTRMKKFTDEQTWVVDIATPAHVLEAMPLYFHKWVMDHAEDFHEITPRIYSHAHDPLKIRITLYYEYTFNGLPPTRAGNARDQLGLAMRKFLLDNNVVYRQQTLPVEIINGIDGRSSIVGGGGGGGGDNGGAGGFGRDASRGRSPSRGPSRRTSVSVHDAPSVFLDLATNEPRGSPAVKTTATSATAADARAGSERMAARDDALLARASG</sequence>
<proteinExistence type="inferred from homology"/>
<dbReference type="InterPro" id="IPR023408">
    <property type="entry name" value="MscS_beta-dom_sf"/>
</dbReference>
<feature type="transmembrane region" description="Helical" evidence="7">
    <location>
        <begin position="111"/>
        <end position="127"/>
    </location>
</feature>
<feature type="compositionally biased region" description="Basic and acidic residues" evidence="6">
    <location>
        <begin position="777"/>
        <end position="789"/>
    </location>
</feature>
<keyword evidence="4 7" id="KW-1133">Transmembrane helix</keyword>
<evidence type="ECO:0000256" key="1">
    <source>
        <dbReference type="ARBA" id="ARBA00004141"/>
    </source>
</evidence>
<evidence type="ECO:0000313" key="9">
    <source>
        <dbReference type="EMBL" id="CAD8577021.1"/>
    </source>
</evidence>
<dbReference type="SUPFAM" id="SSF50182">
    <property type="entry name" value="Sm-like ribonucleoproteins"/>
    <property type="match status" value="1"/>
</dbReference>
<evidence type="ECO:0000256" key="2">
    <source>
        <dbReference type="ARBA" id="ARBA00008017"/>
    </source>
</evidence>
<organism evidence="9">
    <name type="scientific">Micromonas pusilla</name>
    <name type="common">Picoplanktonic green alga</name>
    <name type="synonym">Chromulina pusilla</name>
    <dbReference type="NCBI Taxonomy" id="38833"/>
    <lineage>
        <taxon>Eukaryota</taxon>
        <taxon>Viridiplantae</taxon>
        <taxon>Chlorophyta</taxon>
        <taxon>Mamiellophyceae</taxon>
        <taxon>Mamiellales</taxon>
        <taxon>Mamiellaceae</taxon>
        <taxon>Micromonas</taxon>
    </lineage>
</organism>
<dbReference type="Gene3D" id="2.30.30.60">
    <property type="match status" value="1"/>
</dbReference>
<dbReference type="InterPro" id="IPR016688">
    <property type="entry name" value="MscS-like_plants/fungi"/>
</dbReference>
<dbReference type="InterPro" id="IPR006685">
    <property type="entry name" value="MscS_channel_2nd"/>
</dbReference>
<comment type="similarity">
    <text evidence="2">Belongs to the MscS (TC 1.A.23) family.</text>
</comment>
<name>A0A7S0KE09_MICPS</name>